<reference evidence="3" key="1">
    <citation type="journal article" date="2019" name="Int. J. Syst. Evol. Microbiol.">
        <title>The Global Catalogue of Microorganisms (GCM) 10K type strain sequencing project: providing services to taxonomists for standard genome sequencing and annotation.</title>
        <authorList>
            <consortium name="The Broad Institute Genomics Platform"/>
            <consortium name="The Broad Institute Genome Sequencing Center for Infectious Disease"/>
            <person name="Wu L."/>
            <person name="Ma J."/>
        </authorList>
    </citation>
    <scope>NUCLEOTIDE SEQUENCE [LARGE SCALE GENOMIC DNA]</scope>
    <source>
        <strain evidence="3">JCM 13249</strain>
    </source>
</reference>
<dbReference type="Proteomes" id="UP001500655">
    <property type="component" value="Unassembled WGS sequence"/>
</dbReference>
<gene>
    <name evidence="2" type="ORF">GCM10009681_11590</name>
</gene>
<dbReference type="SUPFAM" id="SSF52091">
    <property type="entry name" value="SpoIIaa-like"/>
    <property type="match status" value="1"/>
</dbReference>
<organism evidence="2 3">
    <name type="scientific">Luedemannella helvata</name>
    <dbReference type="NCBI Taxonomy" id="349315"/>
    <lineage>
        <taxon>Bacteria</taxon>
        <taxon>Bacillati</taxon>
        <taxon>Actinomycetota</taxon>
        <taxon>Actinomycetes</taxon>
        <taxon>Micromonosporales</taxon>
        <taxon>Micromonosporaceae</taxon>
        <taxon>Luedemannella</taxon>
    </lineage>
</organism>
<sequence>MTSDETRTRLPSFTITVTGPPHHALVALTGEVDMLTVPELGMTLHKLLADERLHRLDLDLSELTFLDASGISTIVGAHQAAVRTGCRLRLLRPRPHIRHVLHLTGVTGLCEVT</sequence>
<dbReference type="CDD" id="cd07043">
    <property type="entry name" value="STAS_anti-anti-sigma_factors"/>
    <property type="match status" value="1"/>
</dbReference>
<dbReference type="PANTHER" id="PTHR33495:SF2">
    <property type="entry name" value="ANTI-SIGMA FACTOR ANTAGONIST TM_1081-RELATED"/>
    <property type="match status" value="1"/>
</dbReference>
<dbReference type="InterPro" id="IPR002645">
    <property type="entry name" value="STAS_dom"/>
</dbReference>
<dbReference type="RefSeq" id="WP_344077631.1">
    <property type="nucleotide sequence ID" value="NZ_BAAALS010000004.1"/>
</dbReference>
<evidence type="ECO:0000313" key="2">
    <source>
        <dbReference type="EMBL" id="GAA1742486.1"/>
    </source>
</evidence>
<protein>
    <recommendedName>
        <fullName evidence="1">STAS domain-containing protein</fullName>
    </recommendedName>
</protein>
<proteinExistence type="predicted"/>
<dbReference type="InterPro" id="IPR036513">
    <property type="entry name" value="STAS_dom_sf"/>
</dbReference>
<accession>A0ABP4VZ30</accession>
<evidence type="ECO:0000259" key="1">
    <source>
        <dbReference type="PROSITE" id="PS50801"/>
    </source>
</evidence>
<dbReference type="Gene3D" id="3.30.750.24">
    <property type="entry name" value="STAS domain"/>
    <property type="match status" value="1"/>
</dbReference>
<keyword evidence="3" id="KW-1185">Reference proteome</keyword>
<name>A0ABP4VZ30_9ACTN</name>
<dbReference type="PROSITE" id="PS50801">
    <property type="entry name" value="STAS"/>
    <property type="match status" value="1"/>
</dbReference>
<comment type="caution">
    <text evidence="2">The sequence shown here is derived from an EMBL/GenBank/DDBJ whole genome shotgun (WGS) entry which is preliminary data.</text>
</comment>
<dbReference type="Pfam" id="PF01740">
    <property type="entry name" value="STAS"/>
    <property type="match status" value="1"/>
</dbReference>
<evidence type="ECO:0000313" key="3">
    <source>
        <dbReference type="Proteomes" id="UP001500655"/>
    </source>
</evidence>
<dbReference type="PANTHER" id="PTHR33495">
    <property type="entry name" value="ANTI-SIGMA FACTOR ANTAGONIST TM_1081-RELATED-RELATED"/>
    <property type="match status" value="1"/>
</dbReference>
<dbReference type="EMBL" id="BAAALS010000004">
    <property type="protein sequence ID" value="GAA1742486.1"/>
    <property type="molecule type" value="Genomic_DNA"/>
</dbReference>
<feature type="domain" description="STAS" evidence="1">
    <location>
        <begin position="13"/>
        <end position="113"/>
    </location>
</feature>